<dbReference type="Gene3D" id="1.20.1050.10">
    <property type="match status" value="1"/>
</dbReference>
<feature type="coiled-coil region" evidence="1">
    <location>
        <begin position="313"/>
        <end position="384"/>
    </location>
</feature>
<feature type="domain" description="Copine C-terminal" evidence="3">
    <location>
        <begin position="219"/>
        <end position="264"/>
    </location>
</feature>
<feature type="compositionally biased region" description="Pro residues" evidence="2">
    <location>
        <begin position="1"/>
        <end position="11"/>
    </location>
</feature>
<accession>A0AAP0EDD5</accession>
<dbReference type="Gene3D" id="3.40.50.300">
    <property type="entry name" value="P-loop containing nucleotide triphosphate hydrolases"/>
    <property type="match status" value="1"/>
</dbReference>
<evidence type="ECO:0000256" key="1">
    <source>
        <dbReference type="SAM" id="Coils"/>
    </source>
</evidence>
<dbReference type="InterPro" id="IPR010734">
    <property type="entry name" value="Copine_C"/>
</dbReference>
<dbReference type="InterPro" id="IPR003959">
    <property type="entry name" value="ATPase_AAA_core"/>
</dbReference>
<dbReference type="Pfam" id="PF07002">
    <property type="entry name" value="Copine"/>
    <property type="match status" value="1"/>
</dbReference>
<evidence type="ECO:0000259" key="3">
    <source>
        <dbReference type="Pfam" id="PF07002"/>
    </source>
</evidence>
<dbReference type="InterPro" id="IPR050052">
    <property type="entry name" value="ATP-dep_Clp_protease_ClpX"/>
</dbReference>
<evidence type="ECO:0000313" key="5">
    <source>
        <dbReference type="EMBL" id="KAK9086919.1"/>
    </source>
</evidence>
<dbReference type="SUPFAM" id="SSF52540">
    <property type="entry name" value="P-loop containing nucleoside triphosphate hydrolases"/>
    <property type="match status" value="1"/>
</dbReference>
<keyword evidence="6" id="KW-1185">Reference proteome</keyword>
<dbReference type="EMBL" id="JBBNAF010000013">
    <property type="protein sequence ID" value="KAK9086919.1"/>
    <property type="molecule type" value="Genomic_DNA"/>
</dbReference>
<dbReference type="GO" id="GO:0051603">
    <property type="term" value="P:proteolysis involved in protein catabolic process"/>
    <property type="evidence" value="ECO:0007669"/>
    <property type="project" value="TreeGrafter"/>
</dbReference>
<dbReference type="GO" id="GO:0005759">
    <property type="term" value="C:mitochondrial matrix"/>
    <property type="evidence" value="ECO:0007669"/>
    <property type="project" value="TreeGrafter"/>
</dbReference>
<gene>
    <name evidence="5" type="ORF">Syun_029313</name>
</gene>
<dbReference type="GO" id="GO:0016887">
    <property type="term" value="F:ATP hydrolysis activity"/>
    <property type="evidence" value="ECO:0007669"/>
    <property type="project" value="InterPro"/>
</dbReference>
<organism evidence="5 6">
    <name type="scientific">Stephania yunnanensis</name>
    <dbReference type="NCBI Taxonomy" id="152371"/>
    <lineage>
        <taxon>Eukaryota</taxon>
        <taxon>Viridiplantae</taxon>
        <taxon>Streptophyta</taxon>
        <taxon>Embryophyta</taxon>
        <taxon>Tracheophyta</taxon>
        <taxon>Spermatophyta</taxon>
        <taxon>Magnoliopsida</taxon>
        <taxon>Ranunculales</taxon>
        <taxon>Menispermaceae</taxon>
        <taxon>Menispermoideae</taxon>
        <taxon>Cissampelideae</taxon>
        <taxon>Stephania</taxon>
    </lineage>
</organism>
<evidence type="ECO:0000313" key="6">
    <source>
        <dbReference type="Proteomes" id="UP001420932"/>
    </source>
</evidence>
<name>A0AAP0EDD5_9MAGN</name>
<dbReference type="Pfam" id="PF07724">
    <property type="entry name" value="AAA_2"/>
    <property type="match status" value="1"/>
</dbReference>
<feature type="domain" description="ATPase AAA-type core" evidence="4">
    <location>
        <begin position="402"/>
        <end position="449"/>
    </location>
</feature>
<protein>
    <submittedName>
        <fullName evidence="5">Uncharacterized protein</fullName>
    </submittedName>
</protein>
<evidence type="ECO:0000259" key="4">
    <source>
        <dbReference type="Pfam" id="PF07724"/>
    </source>
</evidence>
<dbReference type="PANTHER" id="PTHR48102:SF7">
    <property type="entry name" value="ATP-DEPENDENT CLP PROTEASE ATP-BINDING SUBUNIT CLPX-LIKE, MITOCHONDRIAL"/>
    <property type="match status" value="1"/>
</dbReference>
<reference evidence="5 6" key="1">
    <citation type="submission" date="2024-01" db="EMBL/GenBank/DDBJ databases">
        <title>Genome assemblies of Stephania.</title>
        <authorList>
            <person name="Yang L."/>
        </authorList>
    </citation>
    <scope>NUCLEOTIDE SEQUENCE [LARGE SCALE GENOMIC DNA]</scope>
    <source>
        <strain evidence="5">YNDBR</strain>
        <tissue evidence="5">Leaf</tissue>
    </source>
</reference>
<dbReference type="GO" id="GO:0005524">
    <property type="term" value="F:ATP binding"/>
    <property type="evidence" value="ECO:0007669"/>
    <property type="project" value="InterPro"/>
</dbReference>
<comment type="caution">
    <text evidence="5">The sequence shown here is derived from an EMBL/GenBank/DDBJ whole genome shotgun (WGS) entry which is preliminary data.</text>
</comment>
<proteinExistence type="predicted"/>
<dbReference type="AlphaFoldDB" id="A0AAP0EDD5"/>
<dbReference type="Proteomes" id="UP001420932">
    <property type="component" value="Unassembled WGS sequence"/>
</dbReference>
<keyword evidence="1" id="KW-0175">Coiled coil</keyword>
<dbReference type="InterPro" id="IPR027417">
    <property type="entry name" value="P-loop_NTPase"/>
</dbReference>
<sequence>MAPPPLSPPKHPNQKEKTPKSFSSKSLNLIVSFDGLVPKNPSRSIVPSKINRSRSLLSTLVSPFGRAGLSGVSGLAVSPVSPFRCAGLRHRLSTQCIAATFRLVLKGKTLYKSYPNKRSLHRAYPASKETFELCTLEIFFRSCSICSKYHTGTCTWSSIKSRSILEVRADLGFILSKIEKVWLQGNGKFLLGSGQPSIADLSLVCEIMQLEIWKTVYYSYPLSIVLVGVGDGPWDDLKKFDDRFPAREFDNFQFVNVMDIMSRNARRMPPKRNGMKLLEWQKLWKGMEGSMWTTTRIIRGRELYCSIEETLQIESLKEQLQKERDLKAAMEARLKTPNGCMPISLALDDKTQELAEIARARRRCRNLTKKVDELRSQLDQQCNEKILSSSVAEFNVQVAFKEGIVYIDEVDKITKKAERLNISRDVSGEGVQQALLKMLEGTSVTLSVGDWFFDRVGVNAIDCPYPCDNTCHNLVSK</sequence>
<evidence type="ECO:0000256" key="2">
    <source>
        <dbReference type="SAM" id="MobiDB-lite"/>
    </source>
</evidence>
<dbReference type="PANTHER" id="PTHR48102">
    <property type="entry name" value="ATP-DEPENDENT CLP PROTEASE ATP-BINDING SUBUNIT CLPX-LIKE, MITOCHONDRIAL-RELATED"/>
    <property type="match status" value="1"/>
</dbReference>
<feature type="region of interest" description="Disordered" evidence="2">
    <location>
        <begin position="1"/>
        <end position="23"/>
    </location>
</feature>